<gene>
    <name evidence="2" type="ORF">HEQ44_03285</name>
</gene>
<feature type="domain" description="RES" evidence="1">
    <location>
        <begin position="204"/>
        <end position="340"/>
    </location>
</feature>
<dbReference type="Proteomes" id="UP000707477">
    <property type="component" value="Unassembled WGS sequence"/>
</dbReference>
<keyword evidence="3" id="KW-1185">Reference proteome</keyword>
<evidence type="ECO:0000259" key="1">
    <source>
        <dbReference type="Pfam" id="PF08808"/>
    </source>
</evidence>
<dbReference type="EMBL" id="JAAVSD010000006">
    <property type="protein sequence ID" value="NLR29200.1"/>
    <property type="molecule type" value="Genomic_DNA"/>
</dbReference>
<reference evidence="2 3" key="1">
    <citation type="submission" date="2020-03" db="EMBL/GenBank/DDBJ databases">
        <authorList>
            <person name="Zhang Z."/>
            <person name="Guo Z."/>
            <person name="Hou Q."/>
            <person name="Shen X."/>
        </authorList>
    </citation>
    <scope>NUCLEOTIDE SEQUENCE [LARGE SCALE GENOMIC DNA]</scope>
    <source>
        <strain evidence="2 3">HBUAS51329</strain>
    </source>
</reference>
<proteinExistence type="predicted"/>
<dbReference type="RefSeq" id="WP_168848897.1">
    <property type="nucleotide sequence ID" value="NZ_JAAVSD010000006.1"/>
</dbReference>
<protein>
    <submittedName>
        <fullName evidence="2">RES family NAD+ phosphorylase</fullName>
    </submittedName>
</protein>
<dbReference type="Pfam" id="PF08808">
    <property type="entry name" value="RES"/>
    <property type="match status" value="1"/>
</dbReference>
<accession>A0ABX1L2E6</accession>
<sequence length="366" mass="41697">MRCCVNCFTDNDIQDRIRSLHEKGDCDFCGSKRIDVLDITKAREGRDGYAEGFVADFRDLVDQFTPLFSKKEFSKRSNKLANFLVDLTNSFKLNSTKTYDLLLELLPDYYKSSPETFDDLVIPTYLLEPDRMKKNSVFGKNTWKDFKEDIQYCNRFHSTVANVEMLTKFFRGCKTSIGKGELYVRARISPDGTPIAPQDMGAAPRNKSTSGRLNASGIGYLYLCNSEDVALIEIKAAINDICTIATYEIKEDLEVVDLSNISSIGIFQSELDKDIYLMNQSSLKDLDHAMRTSSGRERLEVEYVPTEYISDLIKSMGVDGIMYDSTVNNDSKDIVLFKEDKVKQLSGRIKSYRIDTLDYQKSKLKN</sequence>
<name>A0ABX1L2E6_9LACO</name>
<evidence type="ECO:0000313" key="2">
    <source>
        <dbReference type="EMBL" id="NLR29200.1"/>
    </source>
</evidence>
<dbReference type="InterPro" id="IPR014914">
    <property type="entry name" value="RES_dom"/>
</dbReference>
<organism evidence="2 3">
    <name type="scientific">Levilactobacillus tujiorum</name>
    <dbReference type="NCBI Taxonomy" id="2912243"/>
    <lineage>
        <taxon>Bacteria</taxon>
        <taxon>Bacillati</taxon>
        <taxon>Bacillota</taxon>
        <taxon>Bacilli</taxon>
        <taxon>Lactobacillales</taxon>
        <taxon>Lactobacillaceae</taxon>
        <taxon>Levilactobacillus</taxon>
    </lineage>
</organism>
<evidence type="ECO:0000313" key="3">
    <source>
        <dbReference type="Proteomes" id="UP000707477"/>
    </source>
</evidence>
<comment type="caution">
    <text evidence="2">The sequence shown here is derived from an EMBL/GenBank/DDBJ whole genome shotgun (WGS) entry which is preliminary data.</text>
</comment>